<dbReference type="PANTHER" id="PTHR30349">
    <property type="entry name" value="PHAGE INTEGRASE-RELATED"/>
    <property type="match status" value="1"/>
</dbReference>
<feature type="domain" description="Tyr recombinase" evidence="5">
    <location>
        <begin position="76"/>
        <end position="247"/>
    </location>
</feature>
<dbReference type="Gene3D" id="1.10.443.10">
    <property type="entry name" value="Intergrase catalytic core"/>
    <property type="match status" value="1"/>
</dbReference>
<evidence type="ECO:0000313" key="6">
    <source>
        <dbReference type="EMBL" id="TWI32786.1"/>
    </source>
</evidence>
<dbReference type="InterPro" id="IPR050090">
    <property type="entry name" value="Tyrosine_recombinase_XerCD"/>
</dbReference>
<dbReference type="Proteomes" id="UP000316225">
    <property type="component" value="Unassembled WGS sequence"/>
</dbReference>
<dbReference type="InterPro" id="IPR010998">
    <property type="entry name" value="Integrase_recombinase_N"/>
</dbReference>
<dbReference type="GO" id="GO:0006310">
    <property type="term" value="P:DNA recombination"/>
    <property type="evidence" value="ECO:0007669"/>
    <property type="project" value="UniProtKB-KW"/>
</dbReference>
<evidence type="ECO:0000256" key="3">
    <source>
        <dbReference type="ARBA" id="ARBA00023125"/>
    </source>
</evidence>
<evidence type="ECO:0000256" key="4">
    <source>
        <dbReference type="ARBA" id="ARBA00023172"/>
    </source>
</evidence>
<dbReference type="AlphaFoldDB" id="A0A562NM14"/>
<evidence type="ECO:0000313" key="7">
    <source>
        <dbReference type="Proteomes" id="UP000316225"/>
    </source>
</evidence>
<evidence type="ECO:0000259" key="5">
    <source>
        <dbReference type="PROSITE" id="PS51898"/>
    </source>
</evidence>
<comment type="similarity">
    <text evidence="1">Belongs to the 'phage' integrase family.</text>
</comment>
<dbReference type="EMBL" id="VLKU01000008">
    <property type="protein sequence ID" value="TWI32786.1"/>
    <property type="molecule type" value="Genomic_DNA"/>
</dbReference>
<keyword evidence="4" id="KW-0233">DNA recombination</keyword>
<comment type="caution">
    <text evidence="6">The sequence shown here is derived from an EMBL/GenBank/DDBJ whole genome shotgun (WGS) entry which is preliminary data.</text>
</comment>
<dbReference type="InterPro" id="IPR002104">
    <property type="entry name" value="Integrase_catalytic"/>
</dbReference>
<name>A0A562NM14_9RHOB</name>
<sequence>MRSTGKTLLPAFGHLRPDQITVQDCRDYGQQRMDAGKSQGTVWTELGHLRIVLNWAAKKGLIEKAPLIELPPKPAPKDRYLTRAEAIRLVNAEAEPHVQLAIKLMLGTAGRQGAILDLTWDRVDFRRHTIDLRVEGGGPRKGRALVPMNPMLHEALTEAKAAALSDYVIEWHGKKVQSIRKGFSRAVANAGLKDVGMHTLRHTAAVHMVEGGTDIAEVAQFLGHSNPSITFRVYARYSPTHLRRAASILDFSVGSEKSR</sequence>
<evidence type="ECO:0000256" key="2">
    <source>
        <dbReference type="ARBA" id="ARBA00022908"/>
    </source>
</evidence>
<accession>A0A562NM14</accession>
<keyword evidence="2" id="KW-0229">DNA integration</keyword>
<dbReference type="PROSITE" id="PS51898">
    <property type="entry name" value="TYR_RECOMBINASE"/>
    <property type="match status" value="1"/>
</dbReference>
<protein>
    <submittedName>
        <fullName evidence="6">Site-specific recombinase XerD</fullName>
    </submittedName>
</protein>
<dbReference type="Pfam" id="PF00589">
    <property type="entry name" value="Phage_integrase"/>
    <property type="match status" value="1"/>
</dbReference>
<keyword evidence="3" id="KW-0238">DNA-binding</keyword>
<dbReference type="SUPFAM" id="SSF56349">
    <property type="entry name" value="DNA breaking-rejoining enzymes"/>
    <property type="match status" value="1"/>
</dbReference>
<reference evidence="6 7" key="1">
    <citation type="journal article" date="2015" name="Stand. Genomic Sci.">
        <title>Genomic Encyclopedia of Bacterial and Archaeal Type Strains, Phase III: the genomes of soil and plant-associated and newly described type strains.</title>
        <authorList>
            <person name="Whitman W.B."/>
            <person name="Woyke T."/>
            <person name="Klenk H.P."/>
            <person name="Zhou Y."/>
            <person name="Lilburn T.G."/>
            <person name="Beck B.J."/>
            <person name="De Vos P."/>
            <person name="Vandamme P."/>
            <person name="Eisen J.A."/>
            <person name="Garrity G."/>
            <person name="Hugenholtz P."/>
            <person name="Kyrpides N.C."/>
        </authorList>
    </citation>
    <scope>NUCLEOTIDE SEQUENCE [LARGE SCALE GENOMIC DNA]</scope>
    <source>
        <strain evidence="6 7">CGMCC 1.5364</strain>
    </source>
</reference>
<dbReference type="InterPro" id="IPR013762">
    <property type="entry name" value="Integrase-like_cat_sf"/>
</dbReference>
<dbReference type="GO" id="GO:0003677">
    <property type="term" value="F:DNA binding"/>
    <property type="evidence" value="ECO:0007669"/>
    <property type="project" value="UniProtKB-KW"/>
</dbReference>
<dbReference type="CDD" id="cd00796">
    <property type="entry name" value="INT_Rci_Hp1_C"/>
    <property type="match status" value="1"/>
</dbReference>
<dbReference type="Gene3D" id="1.10.150.130">
    <property type="match status" value="1"/>
</dbReference>
<evidence type="ECO:0000256" key="1">
    <source>
        <dbReference type="ARBA" id="ARBA00008857"/>
    </source>
</evidence>
<gene>
    <name evidence="6" type="ORF">IQ24_02661</name>
</gene>
<dbReference type="InterPro" id="IPR011010">
    <property type="entry name" value="DNA_brk_join_enz"/>
</dbReference>
<keyword evidence="7" id="KW-1185">Reference proteome</keyword>
<organism evidence="6 7">
    <name type="scientific">Paracoccus sulfuroxidans</name>
    <dbReference type="NCBI Taxonomy" id="384678"/>
    <lineage>
        <taxon>Bacteria</taxon>
        <taxon>Pseudomonadati</taxon>
        <taxon>Pseudomonadota</taxon>
        <taxon>Alphaproteobacteria</taxon>
        <taxon>Rhodobacterales</taxon>
        <taxon>Paracoccaceae</taxon>
        <taxon>Paracoccus</taxon>
    </lineage>
</organism>
<dbReference type="GO" id="GO:0015074">
    <property type="term" value="P:DNA integration"/>
    <property type="evidence" value="ECO:0007669"/>
    <property type="project" value="UniProtKB-KW"/>
</dbReference>
<proteinExistence type="inferred from homology"/>
<dbReference type="PANTHER" id="PTHR30349:SF64">
    <property type="entry name" value="PROPHAGE INTEGRASE INTD-RELATED"/>
    <property type="match status" value="1"/>
</dbReference>
<dbReference type="RefSeq" id="WP_422386279.1">
    <property type="nucleotide sequence ID" value="NZ_VLKU01000008.1"/>
</dbReference>